<feature type="signal peptide" evidence="3">
    <location>
        <begin position="1"/>
        <end position="36"/>
    </location>
</feature>
<keyword evidence="3" id="KW-0732">Signal</keyword>
<dbReference type="GO" id="GO:0015562">
    <property type="term" value="F:efflux transmembrane transporter activity"/>
    <property type="evidence" value="ECO:0007669"/>
    <property type="project" value="InterPro"/>
</dbReference>
<comment type="similarity">
    <text evidence="1">Belongs to the outer membrane factor (OMF) (TC 1.B.17) family.</text>
</comment>
<dbReference type="Proteomes" id="UP000188604">
    <property type="component" value="Chromosome"/>
</dbReference>
<feature type="coiled-coil region" evidence="2">
    <location>
        <begin position="187"/>
        <end position="221"/>
    </location>
</feature>
<keyword evidence="5" id="KW-1185">Reference proteome</keyword>
<dbReference type="SUPFAM" id="SSF56954">
    <property type="entry name" value="Outer membrane efflux proteins (OEP)"/>
    <property type="match status" value="1"/>
</dbReference>
<dbReference type="AlphaFoldDB" id="A0A1U9KV49"/>
<keyword evidence="2" id="KW-0175">Coiled coil</keyword>
<sequence>MLPVRPPNFPTLHRRLKSGHLFAAMIASAAPASVHAESLHDAIQAAWTIDPVNRANHIDADAAHKTATDVDSWFPGGPILSGEYFDDHFIGSKVGYTTYQGGISVPLWLPGQGTATVRNALADEAVSRARVKVQRLLVAVHVLDLTSTAALLQREIGNLTSARDILDRFVLSSRQALQSGEIAATDHEAIIGEKEDLDSRIDEQKQRLESTRAELEGLTGSDDIPDLMSLDGRTLAASGAMLDPQNDPRIQMADAVARGARASFDVARHSYMPNPEVGVMLARQEQYGSPWDTQIGVQFQIPLPSKARNTPMVMKEVRAMGAADRDATLAQRKVRVEYRQTRAQLASALDILRHARATQTALDSRATHLQQAWQVGEAPVIEYIRARRAALDARQRAVQADVIWHAAMVRILLMAGQTL</sequence>
<evidence type="ECO:0000256" key="1">
    <source>
        <dbReference type="ARBA" id="ARBA00007613"/>
    </source>
</evidence>
<protein>
    <submittedName>
        <fullName evidence="4">Heavy metal resistance protein CzcC</fullName>
    </submittedName>
</protein>
<evidence type="ECO:0000256" key="3">
    <source>
        <dbReference type="SAM" id="SignalP"/>
    </source>
</evidence>
<dbReference type="KEGG" id="nch:A0U93_12115"/>
<dbReference type="InterPro" id="IPR003423">
    <property type="entry name" value="OMP_efflux"/>
</dbReference>
<gene>
    <name evidence="4" type="ORF">A0U93_12115</name>
</gene>
<dbReference type="InterPro" id="IPR010131">
    <property type="entry name" value="MdtP/NodT-like"/>
</dbReference>
<evidence type="ECO:0000313" key="5">
    <source>
        <dbReference type="Proteomes" id="UP000188604"/>
    </source>
</evidence>
<dbReference type="PANTHER" id="PTHR30203">
    <property type="entry name" value="OUTER MEMBRANE CATION EFFLUX PROTEIN"/>
    <property type="match status" value="1"/>
</dbReference>
<dbReference type="EMBL" id="CP014691">
    <property type="protein sequence ID" value="AQS89490.1"/>
    <property type="molecule type" value="Genomic_DNA"/>
</dbReference>
<proteinExistence type="inferred from homology"/>
<feature type="chain" id="PRO_5012550032" evidence="3">
    <location>
        <begin position="37"/>
        <end position="419"/>
    </location>
</feature>
<evidence type="ECO:0000313" key="4">
    <source>
        <dbReference type="EMBL" id="AQS89490.1"/>
    </source>
</evidence>
<accession>A0A1U9KV49</accession>
<dbReference type="PANTHER" id="PTHR30203:SF24">
    <property type="entry name" value="BLR4935 PROTEIN"/>
    <property type="match status" value="1"/>
</dbReference>
<dbReference type="STRING" id="320497.A0U93_12115"/>
<name>A0A1U9KV49_9PROT</name>
<evidence type="ECO:0000256" key="2">
    <source>
        <dbReference type="SAM" id="Coils"/>
    </source>
</evidence>
<dbReference type="Gene3D" id="1.20.1600.10">
    <property type="entry name" value="Outer membrane efflux proteins (OEP)"/>
    <property type="match status" value="1"/>
</dbReference>
<reference evidence="4 5" key="1">
    <citation type="submission" date="2016-03" db="EMBL/GenBank/DDBJ databases">
        <title>Acetic acid bacteria sequencing.</title>
        <authorList>
            <person name="Brandt J."/>
            <person name="Jakob F."/>
            <person name="Vogel R.F."/>
        </authorList>
    </citation>
    <scope>NUCLEOTIDE SEQUENCE [LARGE SCALE GENOMIC DNA]</scope>
    <source>
        <strain evidence="4 5">NBRC 101099</strain>
    </source>
</reference>
<dbReference type="Pfam" id="PF02321">
    <property type="entry name" value="OEP"/>
    <property type="match status" value="1"/>
</dbReference>
<organism evidence="4 5">
    <name type="scientific">Neoasaia chiangmaiensis</name>
    <dbReference type="NCBI Taxonomy" id="320497"/>
    <lineage>
        <taxon>Bacteria</taxon>
        <taxon>Pseudomonadati</taxon>
        <taxon>Pseudomonadota</taxon>
        <taxon>Alphaproteobacteria</taxon>
        <taxon>Acetobacterales</taxon>
        <taxon>Acetobacteraceae</taxon>
        <taxon>Neoasaia</taxon>
    </lineage>
</organism>